<evidence type="ECO:0000313" key="6">
    <source>
        <dbReference type="EMBL" id="MCD5310138.1"/>
    </source>
</evidence>
<proteinExistence type="inferred from homology"/>
<feature type="domain" description="ABC transporter" evidence="5">
    <location>
        <begin position="7"/>
        <end position="258"/>
    </location>
</feature>
<dbReference type="Pfam" id="PF00005">
    <property type="entry name" value="ABC_tran"/>
    <property type="match status" value="2"/>
</dbReference>
<dbReference type="GO" id="GO:0055085">
    <property type="term" value="P:transmembrane transport"/>
    <property type="evidence" value="ECO:0007669"/>
    <property type="project" value="UniProtKB-ARBA"/>
</dbReference>
<comment type="similarity">
    <text evidence="1">Belongs to the ABC transporter superfamily.</text>
</comment>
<dbReference type="InterPro" id="IPR003439">
    <property type="entry name" value="ABC_transporter-like_ATP-bd"/>
</dbReference>
<evidence type="ECO:0000256" key="1">
    <source>
        <dbReference type="ARBA" id="ARBA00005417"/>
    </source>
</evidence>
<dbReference type="EMBL" id="JAJOMB010000002">
    <property type="protein sequence ID" value="MCD5310138.1"/>
    <property type="molecule type" value="Genomic_DNA"/>
</dbReference>
<dbReference type="PANTHER" id="PTHR43776:SF7">
    <property type="entry name" value="D,D-DIPEPTIDE TRANSPORT ATP-BINDING PROTEIN DDPF-RELATED"/>
    <property type="match status" value="1"/>
</dbReference>
<evidence type="ECO:0000313" key="7">
    <source>
        <dbReference type="Proteomes" id="UP001138997"/>
    </source>
</evidence>
<feature type="domain" description="ABC transporter" evidence="5">
    <location>
        <begin position="280"/>
        <end position="524"/>
    </location>
</feature>
<evidence type="ECO:0000256" key="2">
    <source>
        <dbReference type="ARBA" id="ARBA00022448"/>
    </source>
</evidence>
<dbReference type="PANTHER" id="PTHR43776">
    <property type="entry name" value="TRANSPORT ATP-BINDING PROTEIN"/>
    <property type="match status" value="1"/>
</dbReference>
<dbReference type="PROSITE" id="PS00211">
    <property type="entry name" value="ABC_TRANSPORTER_1"/>
    <property type="match status" value="1"/>
</dbReference>
<dbReference type="InterPro" id="IPR027417">
    <property type="entry name" value="P-loop_NTPase"/>
</dbReference>
<sequence>MSAILEIQGLSVAYRPHRHRPPVPAVRDISLSIGRGETVAVVGESGSGKSTLAAAVLGLLPGTGAVTGGSITVAGKPVTGASERALRDLRGRVVALIPQDPTVTLNPTRRIGPQVAESVRRRQPEVPKRSVDAEVLAALSAAGLENPELRARQYPHELSGGLRQRVLIAAGLAGEPELLIADEPTSALDVTVQKRILDHLDRLVAGRGIALLLITHDLGVAADRADRVVVMRSGEVVESGPAATVLGSPQHEYTKELLRAAPGFSVTVREAGERTPEPILQLERLTKDYALPGGGNFRALDEVTLQVPKGQTLGLVGESGSGKTTALRSALGLITPTAGRIRFDGQDITDLGWRQLRPLRRRFQLVHQNPFAALDPRFSVEQTIGEPLVSFRVGDRTTRRRRVHELLDAVGLPRDFAGRRPAELSGGQRQRVAIARALSLEPDLLLLDEPVSALDVRVQEQILNLLTTLQNDLGLSYLFVSHDLAVVAGLAHRVAVLRGGRLVEEGPTAEVFSNPQSEYTQELLSAIAGRSPREHAGTTS</sequence>
<gene>
    <name evidence="6" type="ORF">LR394_04470</name>
</gene>
<keyword evidence="3" id="KW-0547">Nucleotide-binding</keyword>
<accession>A0A9X1SXD5</accession>
<dbReference type="InterPro" id="IPR050319">
    <property type="entry name" value="ABC_transp_ATP-bind"/>
</dbReference>
<name>A0A9X1SXD5_9ACTN</name>
<dbReference type="PROSITE" id="PS50893">
    <property type="entry name" value="ABC_TRANSPORTER_2"/>
    <property type="match status" value="2"/>
</dbReference>
<dbReference type="NCBIfam" id="NF008453">
    <property type="entry name" value="PRK11308.1"/>
    <property type="match status" value="2"/>
</dbReference>
<keyword evidence="2" id="KW-0813">Transport</keyword>
<dbReference type="Pfam" id="PF08352">
    <property type="entry name" value="oligo_HPY"/>
    <property type="match status" value="2"/>
</dbReference>
<evidence type="ECO:0000256" key="4">
    <source>
        <dbReference type="ARBA" id="ARBA00022840"/>
    </source>
</evidence>
<dbReference type="NCBIfam" id="NF007739">
    <property type="entry name" value="PRK10419.1"/>
    <property type="match status" value="2"/>
</dbReference>
<dbReference type="GO" id="GO:0015833">
    <property type="term" value="P:peptide transport"/>
    <property type="evidence" value="ECO:0007669"/>
    <property type="project" value="InterPro"/>
</dbReference>
<evidence type="ECO:0000259" key="5">
    <source>
        <dbReference type="PROSITE" id="PS50893"/>
    </source>
</evidence>
<dbReference type="InterPro" id="IPR003593">
    <property type="entry name" value="AAA+_ATPase"/>
</dbReference>
<dbReference type="InterPro" id="IPR017871">
    <property type="entry name" value="ABC_transporter-like_CS"/>
</dbReference>
<protein>
    <submittedName>
        <fullName evidence="6">ABC transporter ATP-binding protein</fullName>
    </submittedName>
</protein>
<dbReference type="Proteomes" id="UP001138997">
    <property type="component" value="Unassembled WGS sequence"/>
</dbReference>
<dbReference type="Gene3D" id="3.40.50.300">
    <property type="entry name" value="P-loop containing nucleotide triphosphate hydrolases"/>
    <property type="match status" value="2"/>
</dbReference>
<organism evidence="6 7">
    <name type="scientific">Kineosporia babensis</name>
    <dbReference type="NCBI Taxonomy" id="499548"/>
    <lineage>
        <taxon>Bacteria</taxon>
        <taxon>Bacillati</taxon>
        <taxon>Actinomycetota</taxon>
        <taxon>Actinomycetes</taxon>
        <taxon>Kineosporiales</taxon>
        <taxon>Kineosporiaceae</taxon>
        <taxon>Kineosporia</taxon>
    </lineage>
</organism>
<keyword evidence="7" id="KW-1185">Reference proteome</keyword>
<comment type="caution">
    <text evidence="6">The sequence shown here is derived from an EMBL/GenBank/DDBJ whole genome shotgun (WGS) entry which is preliminary data.</text>
</comment>
<dbReference type="RefSeq" id="WP_231439066.1">
    <property type="nucleotide sequence ID" value="NZ_JAJOMB010000002.1"/>
</dbReference>
<dbReference type="CDD" id="cd03257">
    <property type="entry name" value="ABC_NikE_OppD_transporters"/>
    <property type="match status" value="2"/>
</dbReference>
<keyword evidence="4 6" id="KW-0067">ATP-binding</keyword>
<dbReference type="SMART" id="SM00382">
    <property type="entry name" value="AAA"/>
    <property type="match status" value="2"/>
</dbReference>
<dbReference type="AlphaFoldDB" id="A0A9X1SXD5"/>
<dbReference type="GO" id="GO:0005524">
    <property type="term" value="F:ATP binding"/>
    <property type="evidence" value="ECO:0007669"/>
    <property type="project" value="UniProtKB-KW"/>
</dbReference>
<evidence type="ECO:0000256" key="3">
    <source>
        <dbReference type="ARBA" id="ARBA00022741"/>
    </source>
</evidence>
<dbReference type="InterPro" id="IPR013563">
    <property type="entry name" value="Oligopep_ABC_C"/>
</dbReference>
<reference evidence="6" key="1">
    <citation type="submission" date="2021-11" db="EMBL/GenBank/DDBJ databases">
        <title>Streptomyces corallinus and Kineosporia corallina sp. nov., two new coral-derived marine actinobacteria.</title>
        <authorList>
            <person name="Buangrab K."/>
            <person name="Sutthacheep M."/>
            <person name="Yeemin T."/>
            <person name="Harunari E."/>
            <person name="Igarashi Y."/>
            <person name="Sripreechasak P."/>
            <person name="Kanchanasin P."/>
            <person name="Tanasupawat S."/>
            <person name="Phongsopitanun W."/>
        </authorList>
    </citation>
    <scope>NUCLEOTIDE SEQUENCE</scope>
    <source>
        <strain evidence="6">JCM 31032</strain>
    </source>
</reference>
<dbReference type="SUPFAM" id="SSF52540">
    <property type="entry name" value="P-loop containing nucleoside triphosphate hydrolases"/>
    <property type="match status" value="2"/>
</dbReference>
<dbReference type="GO" id="GO:0016887">
    <property type="term" value="F:ATP hydrolysis activity"/>
    <property type="evidence" value="ECO:0007669"/>
    <property type="project" value="InterPro"/>
</dbReference>